<dbReference type="AlphaFoldDB" id="A0A1U7WZX9"/>
<feature type="compositionally biased region" description="Pro residues" evidence="1">
    <location>
        <begin position="466"/>
        <end position="476"/>
    </location>
</feature>
<dbReference type="PANTHER" id="PTHR33098">
    <property type="entry name" value="COTTON FIBER (DUF761)"/>
    <property type="match status" value="1"/>
</dbReference>
<dbReference type="GeneID" id="104233716"/>
<feature type="transmembrane region" description="Helical" evidence="2">
    <location>
        <begin position="32"/>
        <end position="54"/>
    </location>
</feature>
<feature type="region of interest" description="Disordered" evidence="1">
    <location>
        <begin position="1"/>
        <end position="27"/>
    </location>
</feature>
<evidence type="ECO:0000256" key="1">
    <source>
        <dbReference type="SAM" id="MobiDB-lite"/>
    </source>
</evidence>
<keyword evidence="2" id="KW-0472">Membrane</keyword>
<feature type="compositionally biased region" description="Basic and acidic residues" evidence="1">
    <location>
        <begin position="274"/>
        <end position="283"/>
    </location>
</feature>
<evidence type="ECO:0000256" key="2">
    <source>
        <dbReference type="SAM" id="Phobius"/>
    </source>
</evidence>
<dbReference type="eggNOG" id="ENOG502R1S8">
    <property type="taxonomic scope" value="Eukaryota"/>
</dbReference>
<dbReference type="OrthoDB" id="1929225at2759"/>
<evidence type="ECO:0000313" key="4">
    <source>
        <dbReference type="RefSeq" id="XP_009785457.1"/>
    </source>
</evidence>
<dbReference type="InterPro" id="IPR008480">
    <property type="entry name" value="DUF761_pln"/>
</dbReference>
<protein>
    <submittedName>
        <fullName evidence="4">Formin-like protein 20</fullName>
    </submittedName>
</protein>
<feature type="compositionally biased region" description="Pro residues" evidence="1">
    <location>
        <begin position="435"/>
        <end position="447"/>
    </location>
</feature>
<gene>
    <name evidence="4" type="primary">LOC104233716</name>
</gene>
<feature type="compositionally biased region" description="Basic residues" evidence="1">
    <location>
        <begin position="331"/>
        <end position="340"/>
    </location>
</feature>
<feature type="compositionally biased region" description="Polar residues" evidence="1">
    <location>
        <begin position="413"/>
        <end position="422"/>
    </location>
</feature>
<dbReference type="PRINTS" id="PR01217">
    <property type="entry name" value="PRICHEXTENSN"/>
</dbReference>
<feature type="transmembrane region" description="Helical" evidence="2">
    <location>
        <begin position="74"/>
        <end position="92"/>
    </location>
</feature>
<dbReference type="Proteomes" id="UP000189701">
    <property type="component" value="Unplaced"/>
</dbReference>
<dbReference type="RefSeq" id="XP_009785457.1">
    <property type="nucleotide sequence ID" value="XM_009787155.1"/>
</dbReference>
<reference evidence="4" key="2">
    <citation type="submission" date="2025-08" db="UniProtKB">
        <authorList>
            <consortium name="RefSeq"/>
        </authorList>
    </citation>
    <scope>IDENTIFICATION</scope>
    <source>
        <tissue evidence="4">Leaf</tissue>
    </source>
</reference>
<feature type="region of interest" description="Disordered" evidence="1">
    <location>
        <begin position="97"/>
        <end position="128"/>
    </location>
</feature>
<dbReference type="KEGG" id="nsy:104233716"/>
<feature type="compositionally biased region" description="Pro residues" evidence="1">
    <location>
        <begin position="357"/>
        <end position="373"/>
    </location>
</feature>
<feature type="region of interest" description="Disordered" evidence="1">
    <location>
        <begin position="197"/>
        <end position="544"/>
    </location>
</feature>
<dbReference type="PANTHER" id="PTHR33098:SF71">
    <property type="entry name" value="HYDROXYPROLINE-RICH GLYCOPROTEIN FAMILY PROTEIN"/>
    <property type="match status" value="1"/>
</dbReference>
<name>A0A1U7WZX9_NICSY</name>
<organism evidence="3 4">
    <name type="scientific">Nicotiana sylvestris</name>
    <name type="common">Wood tobacco</name>
    <name type="synonym">South American tobacco</name>
    <dbReference type="NCBI Taxonomy" id="4096"/>
    <lineage>
        <taxon>Eukaryota</taxon>
        <taxon>Viridiplantae</taxon>
        <taxon>Streptophyta</taxon>
        <taxon>Embryophyta</taxon>
        <taxon>Tracheophyta</taxon>
        <taxon>Spermatophyta</taxon>
        <taxon>Magnoliopsida</taxon>
        <taxon>eudicotyledons</taxon>
        <taxon>Gunneridae</taxon>
        <taxon>Pentapetalae</taxon>
        <taxon>asterids</taxon>
        <taxon>lamiids</taxon>
        <taxon>Solanales</taxon>
        <taxon>Solanaceae</taxon>
        <taxon>Nicotianoideae</taxon>
        <taxon>Nicotianeae</taxon>
        <taxon>Nicotiana</taxon>
    </lineage>
</organism>
<accession>A0A1U7WZX9</accession>
<reference evidence="3" key="1">
    <citation type="journal article" date="2013" name="Genome Biol.">
        <title>Reference genomes and transcriptomes of Nicotiana sylvestris and Nicotiana tomentosiformis.</title>
        <authorList>
            <person name="Sierro N."/>
            <person name="Battey J.N."/>
            <person name="Ouadi S."/>
            <person name="Bovet L."/>
            <person name="Goepfert S."/>
            <person name="Bakaher N."/>
            <person name="Peitsch M.C."/>
            <person name="Ivanov N.V."/>
        </authorList>
    </citation>
    <scope>NUCLEOTIDE SEQUENCE [LARGE SCALE GENOMIC DNA]</scope>
</reference>
<dbReference type="Pfam" id="PF05553">
    <property type="entry name" value="DUF761"/>
    <property type="match status" value="1"/>
</dbReference>
<feature type="region of interest" description="Disordered" evidence="1">
    <location>
        <begin position="580"/>
        <end position="604"/>
    </location>
</feature>
<proteinExistence type="predicted"/>
<keyword evidence="3" id="KW-1185">Reference proteome</keyword>
<keyword evidence="2" id="KW-0812">Transmembrane</keyword>
<feature type="compositionally biased region" description="Pro residues" evidence="1">
    <location>
        <begin position="284"/>
        <end position="294"/>
    </location>
</feature>
<feature type="compositionally biased region" description="Pro residues" evidence="1">
    <location>
        <begin position="401"/>
        <end position="412"/>
    </location>
</feature>
<sequence length="638" mass="71335">MELDGDSPPYWSQPSTTTLLRQRRRQPPSPPIINPVILILLLPILTILILFFLVPPFLSHTTQILRPNSVKKGWDSFNILLVVFAILCGVFARKNDDNSADNSTVSTNQRNRIVSTSETSADDRRQSISNDQWFEQSVEKAYNFAPIGLHETGVNRLRRSSSSYPDLRQVPQWETGENHSRFFDDFGVNFSRSTAAAEYESHRPRRSESQREESDIKVIPVDTFETRSSPPEQSPSPEKPTVSSSKPPPANLKRRRSFHSVPRKDKVQMQSNEADVKLNEKQEPSPPTSLPSSPPLTEQPSPPVEKPQKLQRRKSGTKELATAIASLYNQSKKKKKRTKKRDIFESVSDSPPSKSVLPPPTPPPPPPPPPLPPSKVFQNLFKKNRKSKRVHSDPSTAATAAPPPPPPPPPPNSIFNNLFKTGSKSKRFHKTSSSTPPPPPPPPPPPSSILNNLFKHGTTSRRFKSTPPPPPPPPPQAHVSSRRRKTSTHSQPPMQQPEPPRRRSSYSSKPPLPTRPVTSYYDDNLNNGSQSPLIPMPPPPPPPLFKMREMKFVPSSDFFRIRSEHSSRCSSPEIEDVDVDDVSVRSSSEAIDGEDLTGPSVICPSPDVNAKADSFIARLRDEWRLEKMNSYREKGNLG</sequence>
<keyword evidence="2" id="KW-1133">Transmembrane helix</keyword>
<feature type="compositionally biased region" description="Basic and acidic residues" evidence="1">
    <location>
        <begin position="199"/>
        <end position="216"/>
    </location>
</feature>
<dbReference type="STRING" id="4096.A0A1U7WZX9"/>
<evidence type="ECO:0000313" key="3">
    <source>
        <dbReference type="Proteomes" id="UP000189701"/>
    </source>
</evidence>
<feature type="compositionally biased region" description="Pro residues" evidence="1">
    <location>
        <begin position="534"/>
        <end position="544"/>
    </location>
</feature>
<feature type="compositionally biased region" description="Low complexity" evidence="1">
    <location>
        <begin position="346"/>
        <end position="356"/>
    </location>
</feature>
<feature type="compositionally biased region" description="Polar residues" evidence="1">
    <location>
        <begin position="100"/>
        <end position="119"/>
    </location>
</feature>